<comment type="caution">
    <text evidence="11">The sequence shown here is derived from an EMBL/GenBank/DDBJ whole genome shotgun (WGS) entry which is preliminary data.</text>
</comment>
<keyword evidence="5 8" id="KW-0328">Glycosyltransferase</keyword>
<reference evidence="11" key="1">
    <citation type="submission" date="2018-10" db="EMBL/GenBank/DDBJ databases">
        <title>Acidithiobacillus sulfuriphilus sp. nov.: an extremely acidophilic sulfur-oxidizing chemolithotroph isolated from a neutral pH environment.</title>
        <authorList>
            <person name="Falagan C."/>
            <person name="Moya-Beltran A."/>
            <person name="Quatrini R."/>
            <person name="Johnson D.B."/>
        </authorList>
    </citation>
    <scope>NUCLEOTIDE SEQUENCE [LARGE SCALE GENOMIC DNA]</scope>
    <source>
        <strain evidence="11">CJ-2</strain>
    </source>
</reference>
<dbReference type="NCBIfam" id="NF001905">
    <property type="entry name" value="PRK00654.2-4"/>
    <property type="match status" value="1"/>
</dbReference>
<dbReference type="AlphaFoldDB" id="A0A3M8R048"/>
<comment type="catalytic activity">
    <reaction evidence="1 8">
        <text>[(1-&gt;4)-alpha-D-glucosyl](n) + ADP-alpha-D-glucose = [(1-&gt;4)-alpha-D-glucosyl](n+1) + ADP + H(+)</text>
        <dbReference type="Rhea" id="RHEA:18189"/>
        <dbReference type="Rhea" id="RHEA-COMP:9584"/>
        <dbReference type="Rhea" id="RHEA-COMP:9587"/>
        <dbReference type="ChEBI" id="CHEBI:15378"/>
        <dbReference type="ChEBI" id="CHEBI:15444"/>
        <dbReference type="ChEBI" id="CHEBI:57498"/>
        <dbReference type="ChEBI" id="CHEBI:456216"/>
        <dbReference type="EC" id="2.4.1.21"/>
    </reaction>
</comment>
<feature type="binding site" evidence="8">
    <location>
        <position position="15"/>
    </location>
    <ligand>
        <name>ADP-alpha-D-glucose</name>
        <dbReference type="ChEBI" id="CHEBI:57498"/>
    </ligand>
</feature>
<protein>
    <recommendedName>
        <fullName evidence="8">Glycogen synthase</fullName>
        <ecNumber evidence="8">2.4.1.21</ecNumber>
    </recommendedName>
    <alternativeName>
        <fullName evidence="8">Starch [bacterial glycogen] synthase</fullName>
    </alternativeName>
</protein>
<dbReference type="InterPro" id="IPR001296">
    <property type="entry name" value="Glyco_trans_1"/>
</dbReference>
<dbReference type="SUPFAM" id="SSF53756">
    <property type="entry name" value="UDP-Glycosyltransferase/glycogen phosphorylase"/>
    <property type="match status" value="1"/>
</dbReference>
<dbReference type="EC" id="2.4.1.21" evidence="8"/>
<dbReference type="OrthoDB" id="9808590at2"/>
<dbReference type="InterPro" id="IPR011835">
    <property type="entry name" value="GS/SS"/>
</dbReference>
<comment type="pathway">
    <text evidence="3 8">Glycan biosynthesis; glycogen biosynthesis.</text>
</comment>
<dbReference type="RefSeq" id="WP_123104127.1">
    <property type="nucleotide sequence ID" value="NZ_CP127527.1"/>
</dbReference>
<keyword evidence="6 8" id="KW-0808">Transferase</keyword>
<dbReference type="PANTHER" id="PTHR46083">
    <property type="match status" value="1"/>
</dbReference>
<dbReference type="UniPathway" id="UPA00164"/>
<evidence type="ECO:0000256" key="3">
    <source>
        <dbReference type="ARBA" id="ARBA00004964"/>
    </source>
</evidence>
<evidence type="ECO:0000259" key="9">
    <source>
        <dbReference type="Pfam" id="PF00534"/>
    </source>
</evidence>
<evidence type="ECO:0000256" key="4">
    <source>
        <dbReference type="ARBA" id="ARBA00010281"/>
    </source>
</evidence>
<dbReference type="NCBIfam" id="NF001902">
    <property type="entry name" value="PRK00654.2-1"/>
    <property type="match status" value="1"/>
</dbReference>
<dbReference type="HAMAP" id="MF_00484">
    <property type="entry name" value="Glycogen_synth"/>
    <property type="match status" value="1"/>
</dbReference>
<dbReference type="EMBL" id="RIZI01000171">
    <property type="protein sequence ID" value="RNF61042.1"/>
    <property type="molecule type" value="Genomic_DNA"/>
</dbReference>
<evidence type="ECO:0000313" key="11">
    <source>
        <dbReference type="EMBL" id="RNF61042.1"/>
    </source>
</evidence>
<dbReference type="Pfam" id="PF08323">
    <property type="entry name" value="Glyco_transf_5"/>
    <property type="match status" value="1"/>
</dbReference>
<dbReference type="NCBIfam" id="TIGR02095">
    <property type="entry name" value="glgA"/>
    <property type="match status" value="1"/>
</dbReference>
<evidence type="ECO:0000259" key="10">
    <source>
        <dbReference type="Pfam" id="PF08323"/>
    </source>
</evidence>
<dbReference type="GO" id="GO:0009011">
    <property type="term" value="F:alpha-1,4-glucan glucosyltransferase (ADP-glucose donor) activity"/>
    <property type="evidence" value="ECO:0007669"/>
    <property type="project" value="UniProtKB-UniRule"/>
</dbReference>
<accession>A0A3M8R048</accession>
<evidence type="ECO:0000256" key="6">
    <source>
        <dbReference type="ARBA" id="ARBA00022679"/>
    </source>
</evidence>
<sequence>MYVIQVATECAPAAKVGGLADVVYGLSRELEIRGHAVEIILPKYVNMRYDQIQNLQVSYRDLWVPWYGGAIHCTVYFGFVHGLKCFFIEPHSADHFFERGTYYGYLDDHMRFAFFSKAALEFMLETGKRPEVIHCHDWQTGLLPTMLFEIYKYHGMEHPRVCYTIHNFKHQGIAGENILRATGLGRPWHYFHPDRLQDDHNPTAINFMKAGIVYANFVTTVSPQHAWEARHTDQGYGLGHVLYRHQNKFSGVLNGLDYNFWNPQTDPLIPHHYDYQDRSGKEGDKRALRDRLWLRDDRKPLIAYVGRLDWQKGVHLIRHGLFYALWNNAQFVLLGSSPESGINDYFWHLKNYLNESPDCHLEIGFNEELAHLIYAGADMLIVPSIYEPCGLAQMIALRYGTVPIVRGVGGLLDTVFDRDYSDKPFPERNGYVFYQDDYPALESAMGRAIALWHEEPDSFHDLAANGMACDYSWNKPGEYYLGIYDFIRDR</sequence>
<dbReference type="GO" id="GO:0005978">
    <property type="term" value="P:glycogen biosynthetic process"/>
    <property type="evidence" value="ECO:0007669"/>
    <property type="project" value="UniProtKB-UniRule"/>
</dbReference>
<dbReference type="Gene3D" id="3.40.50.2000">
    <property type="entry name" value="Glycogen Phosphorylase B"/>
    <property type="match status" value="2"/>
</dbReference>
<evidence type="ECO:0000256" key="1">
    <source>
        <dbReference type="ARBA" id="ARBA00001478"/>
    </source>
</evidence>
<feature type="domain" description="Starch synthase catalytic" evidence="10">
    <location>
        <begin position="3"/>
        <end position="242"/>
    </location>
</feature>
<organism evidence="11">
    <name type="scientific">Acidithiobacillus sulfuriphilus</name>
    <dbReference type="NCBI Taxonomy" id="1867749"/>
    <lineage>
        <taxon>Bacteria</taxon>
        <taxon>Pseudomonadati</taxon>
        <taxon>Pseudomonadota</taxon>
        <taxon>Acidithiobacillia</taxon>
        <taxon>Acidithiobacillales</taxon>
        <taxon>Acidithiobacillaceae</taxon>
        <taxon>Acidithiobacillus</taxon>
    </lineage>
</organism>
<dbReference type="PANTHER" id="PTHR46083:SF1">
    <property type="entry name" value="GLYCOGEN SYNTHASE 2-RELATED"/>
    <property type="match status" value="1"/>
</dbReference>
<dbReference type="GO" id="GO:0004373">
    <property type="term" value="F:alpha-1,4-glucan glucosyltransferase (UDP-glucose donor) activity"/>
    <property type="evidence" value="ECO:0007669"/>
    <property type="project" value="InterPro"/>
</dbReference>
<keyword evidence="7 8" id="KW-0320">Glycogen biosynthesis</keyword>
<dbReference type="Pfam" id="PF00534">
    <property type="entry name" value="Glycos_transf_1"/>
    <property type="match status" value="1"/>
</dbReference>
<gene>
    <name evidence="8 11" type="primary">glgA</name>
    <name evidence="11" type="ORF">EC580_08630</name>
</gene>
<evidence type="ECO:0000256" key="8">
    <source>
        <dbReference type="HAMAP-Rule" id="MF_00484"/>
    </source>
</evidence>
<evidence type="ECO:0000256" key="2">
    <source>
        <dbReference type="ARBA" id="ARBA00002764"/>
    </source>
</evidence>
<feature type="domain" description="Glycosyl transferase family 1" evidence="9">
    <location>
        <begin position="295"/>
        <end position="452"/>
    </location>
</feature>
<name>A0A3M8R048_9PROT</name>
<dbReference type="CDD" id="cd03791">
    <property type="entry name" value="GT5_Glycogen_synthase_DULL1-like"/>
    <property type="match status" value="1"/>
</dbReference>
<dbReference type="InterPro" id="IPR013534">
    <property type="entry name" value="Starch_synth_cat_dom"/>
</dbReference>
<evidence type="ECO:0000256" key="5">
    <source>
        <dbReference type="ARBA" id="ARBA00022676"/>
    </source>
</evidence>
<evidence type="ECO:0000256" key="7">
    <source>
        <dbReference type="ARBA" id="ARBA00023056"/>
    </source>
</evidence>
<comment type="function">
    <text evidence="2 8">Synthesizes alpha-1,4-glucan chains using ADP-glucose.</text>
</comment>
<proteinExistence type="inferred from homology"/>
<comment type="similarity">
    <text evidence="4 8">Belongs to the glycosyltransferase 1 family. Bacterial/plant glycogen synthase subfamily.</text>
</comment>